<dbReference type="PANTHER" id="PTHR22937:SF65">
    <property type="entry name" value="E3 UBIQUITIN-PROTEIN LIGASE ARK2C"/>
    <property type="match status" value="1"/>
</dbReference>
<evidence type="ECO:0000256" key="7">
    <source>
        <dbReference type="ARBA" id="ARBA00022833"/>
    </source>
</evidence>
<dbReference type="InterPro" id="IPR001841">
    <property type="entry name" value="Znf_RING"/>
</dbReference>
<comment type="catalytic activity">
    <reaction evidence="1">
        <text>S-ubiquitinyl-[E2 ubiquitin-conjugating enzyme]-L-cysteine + [acceptor protein]-L-lysine = [E2 ubiquitin-conjugating enzyme]-L-cysteine + N(6)-ubiquitinyl-[acceptor protein]-L-lysine.</text>
        <dbReference type="EC" id="2.3.2.27"/>
    </reaction>
</comment>
<dbReference type="Pfam" id="PF13639">
    <property type="entry name" value="zf-RING_2"/>
    <property type="match status" value="1"/>
</dbReference>
<dbReference type="GO" id="GO:0008270">
    <property type="term" value="F:zinc ion binding"/>
    <property type="evidence" value="ECO:0007669"/>
    <property type="project" value="UniProtKB-KW"/>
</dbReference>
<feature type="domain" description="RING-type" evidence="10">
    <location>
        <begin position="640"/>
        <end position="681"/>
    </location>
</feature>
<keyword evidence="3" id="KW-0808">Transferase</keyword>
<dbReference type="SUPFAM" id="SSF57850">
    <property type="entry name" value="RING/U-box"/>
    <property type="match status" value="1"/>
</dbReference>
<organism evidence="11 12">
    <name type="scientific">Adiantum capillus-veneris</name>
    <name type="common">Maidenhair fern</name>
    <dbReference type="NCBI Taxonomy" id="13818"/>
    <lineage>
        <taxon>Eukaryota</taxon>
        <taxon>Viridiplantae</taxon>
        <taxon>Streptophyta</taxon>
        <taxon>Embryophyta</taxon>
        <taxon>Tracheophyta</taxon>
        <taxon>Polypodiopsida</taxon>
        <taxon>Polypodiidae</taxon>
        <taxon>Polypodiales</taxon>
        <taxon>Pteridineae</taxon>
        <taxon>Pteridaceae</taxon>
        <taxon>Vittarioideae</taxon>
        <taxon>Adiantum</taxon>
    </lineage>
</organism>
<feature type="region of interest" description="Disordered" evidence="9">
    <location>
        <begin position="122"/>
        <end position="162"/>
    </location>
</feature>
<dbReference type="EC" id="2.3.2.27" evidence="2"/>
<feature type="compositionally biased region" description="Polar residues" evidence="9">
    <location>
        <begin position="122"/>
        <end position="139"/>
    </location>
</feature>
<reference evidence="11" key="1">
    <citation type="submission" date="2021-01" db="EMBL/GenBank/DDBJ databases">
        <title>Adiantum capillus-veneris genome.</title>
        <authorList>
            <person name="Fang Y."/>
            <person name="Liao Q."/>
        </authorList>
    </citation>
    <scope>NUCLEOTIDE SEQUENCE</scope>
    <source>
        <strain evidence="11">H3</strain>
        <tissue evidence="11">Leaf</tissue>
    </source>
</reference>
<evidence type="ECO:0000313" key="11">
    <source>
        <dbReference type="EMBL" id="KAI5076762.1"/>
    </source>
</evidence>
<keyword evidence="4" id="KW-0479">Metal-binding</keyword>
<feature type="compositionally biased region" description="Polar residues" evidence="9">
    <location>
        <begin position="270"/>
        <end position="286"/>
    </location>
</feature>
<proteinExistence type="predicted"/>
<dbReference type="OrthoDB" id="1918085at2759"/>
<evidence type="ECO:0000256" key="6">
    <source>
        <dbReference type="ARBA" id="ARBA00022786"/>
    </source>
</evidence>
<evidence type="ECO:0000313" key="12">
    <source>
        <dbReference type="Proteomes" id="UP000886520"/>
    </source>
</evidence>
<evidence type="ECO:0000259" key="10">
    <source>
        <dbReference type="PROSITE" id="PS50089"/>
    </source>
</evidence>
<evidence type="ECO:0000256" key="9">
    <source>
        <dbReference type="SAM" id="MobiDB-lite"/>
    </source>
</evidence>
<dbReference type="GO" id="GO:0061630">
    <property type="term" value="F:ubiquitin protein ligase activity"/>
    <property type="evidence" value="ECO:0007669"/>
    <property type="project" value="UniProtKB-EC"/>
</dbReference>
<keyword evidence="6" id="KW-0833">Ubl conjugation pathway</keyword>
<evidence type="ECO:0000256" key="4">
    <source>
        <dbReference type="ARBA" id="ARBA00022723"/>
    </source>
</evidence>
<protein>
    <recommendedName>
        <fullName evidence="2">RING-type E3 ubiquitin transferase</fullName>
        <ecNumber evidence="2">2.3.2.27</ecNumber>
    </recommendedName>
</protein>
<dbReference type="AlphaFoldDB" id="A0A9D4ZK32"/>
<sequence length="685" mass="74436">MAILRGTACQTVVLFPDFAALAFPMEAGVNGWANIKLYIVSKGDSLMQESALQGPERSCFVPQMQATFEWEGESLHLKGLEWGGTGLAIRLVFYGGGQSFSFGGHSGQIIGSEDREVWIGSGSFSDPLRSSSSTMMPTSQRRKRQNCGSSTQGHHSIAHDGTGQLGLGAMVAEESPSHLGPVFAGAPRVMNHGGRLNSRSLQFNGFEPGNSTTARFPYNDGAAADGGWNALPPGLTLGPPVSNSVGIAANSSYTYAVDQSRNSYKRKSSMDTYPGSSTHATSSGVGENSFLRFTQGPGARRPDISLSRESGVRRDGQGAYYSVRTNALPVNRYDGLTATMTQDNHYCPSIILNERDPRRMVSRSDAINGLSATVAWRRNSTLLEEGSNQSGLFETMRNFNPSMEGNHLRRGEASEMMDVVSIDTRSHQPSSRALRPAQFREFPSQPPHVSHHLAPNPYAYVGTINIHAPSYPAAQSSSRFNNIYNQVVLPPPGVATTISGLTSGPQAAFGDLPSASVHGQFLPRYNDNTNRASFLRQASLRGSRVLPPDGVTRHRFSASHHELSNQALAYEWADAYDQHSDMRLDVDNMSYEELLALEERIGNVNTGLNEDEVKKCLKVSMHSCSDVAVMVNSQECDSKCSVCQEEYMEGDELGELQCGHGYHTDCIKQWLLVKNQCPICKAAAS</sequence>
<evidence type="ECO:0000256" key="2">
    <source>
        <dbReference type="ARBA" id="ARBA00012483"/>
    </source>
</evidence>
<dbReference type="InterPro" id="IPR013083">
    <property type="entry name" value="Znf_RING/FYVE/PHD"/>
</dbReference>
<feature type="region of interest" description="Disordered" evidence="9">
    <location>
        <begin position="266"/>
        <end position="311"/>
    </location>
</feature>
<dbReference type="InterPro" id="IPR045191">
    <property type="entry name" value="MBR1/2-like"/>
</dbReference>
<dbReference type="PROSITE" id="PS50089">
    <property type="entry name" value="ZF_RING_2"/>
    <property type="match status" value="1"/>
</dbReference>
<keyword evidence="12" id="KW-1185">Reference proteome</keyword>
<keyword evidence="5 8" id="KW-0863">Zinc-finger</keyword>
<dbReference type="EMBL" id="JABFUD020000008">
    <property type="protein sequence ID" value="KAI5076762.1"/>
    <property type="molecule type" value="Genomic_DNA"/>
</dbReference>
<dbReference type="PANTHER" id="PTHR22937">
    <property type="entry name" value="E3 UBIQUITIN-PROTEIN LIGASE RNF165"/>
    <property type="match status" value="1"/>
</dbReference>
<gene>
    <name evidence="11" type="ORF">GOP47_0008827</name>
</gene>
<evidence type="ECO:0000256" key="8">
    <source>
        <dbReference type="PROSITE-ProRule" id="PRU00175"/>
    </source>
</evidence>
<evidence type="ECO:0000256" key="3">
    <source>
        <dbReference type="ARBA" id="ARBA00022679"/>
    </source>
</evidence>
<evidence type="ECO:0000256" key="1">
    <source>
        <dbReference type="ARBA" id="ARBA00000900"/>
    </source>
</evidence>
<dbReference type="Gene3D" id="3.30.40.10">
    <property type="entry name" value="Zinc/RING finger domain, C3HC4 (zinc finger)"/>
    <property type="match status" value="1"/>
</dbReference>
<comment type="caution">
    <text evidence="11">The sequence shown here is derived from an EMBL/GenBank/DDBJ whole genome shotgun (WGS) entry which is preliminary data.</text>
</comment>
<accession>A0A9D4ZK32</accession>
<dbReference type="Proteomes" id="UP000886520">
    <property type="component" value="Chromosome 8"/>
</dbReference>
<evidence type="ECO:0000256" key="5">
    <source>
        <dbReference type="ARBA" id="ARBA00022771"/>
    </source>
</evidence>
<dbReference type="SMART" id="SM00184">
    <property type="entry name" value="RING"/>
    <property type="match status" value="1"/>
</dbReference>
<name>A0A9D4ZK32_ADICA</name>
<keyword evidence="7" id="KW-0862">Zinc</keyword>